<feature type="compositionally biased region" description="Basic and acidic residues" evidence="1">
    <location>
        <begin position="34"/>
        <end position="57"/>
    </location>
</feature>
<feature type="region of interest" description="Disordered" evidence="1">
    <location>
        <begin position="34"/>
        <end position="143"/>
    </location>
</feature>
<dbReference type="AlphaFoldDB" id="A0A1D4K4Z3"/>
<feature type="compositionally biased region" description="Basic and acidic residues" evidence="1">
    <location>
        <begin position="87"/>
        <end position="100"/>
    </location>
</feature>
<organism evidence="2 5">
    <name type="scientific">Staphylococcus caeli</name>
    <dbReference type="NCBI Taxonomy" id="2201815"/>
    <lineage>
        <taxon>Bacteria</taxon>
        <taxon>Bacillati</taxon>
        <taxon>Bacillota</taxon>
        <taxon>Bacilli</taxon>
        <taxon>Bacillales</taxon>
        <taxon>Staphylococcaceae</taxon>
        <taxon>Staphylococcus</taxon>
    </lineage>
</organism>
<dbReference type="OrthoDB" id="2414484at2"/>
<keyword evidence="4" id="KW-1185">Reference proteome</keyword>
<proteinExistence type="predicted"/>
<protein>
    <submittedName>
        <fullName evidence="2">Uncharacterized protein</fullName>
    </submittedName>
</protein>
<sequence>MKKVLASLGVILLVAILGIAVVFAYGSYKDLELKKEEAKVTDQKKKDSGNKTSEKEQQSQVDEQSNQASTNTNNIQSNNTNEELNTEEVRTTEDGEEIKKTKNGIDYTGDFNSPEEEAQYEKNVMSQSGGAPTQDEDIDKDWDPDAEYAKQKKIYDMQARGEIGQPGETINSNSN</sequence>
<dbReference type="EMBL" id="FMPI01000030">
    <property type="protein sequence ID" value="SCT49247.1"/>
    <property type="molecule type" value="Genomic_DNA"/>
</dbReference>
<evidence type="ECO:0000313" key="3">
    <source>
        <dbReference type="EMBL" id="SCT49247.1"/>
    </source>
</evidence>
<dbReference type="Proteomes" id="UP000095768">
    <property type="component" value="Unassembled WGS sequence"/>
</dbReference>
<dbReference type="RefSeq" id="WP_069996627.1">
    <property type="nucleotide sequence ID" value="NZ_FMPG01000002.1"/>
</dbReference>
<evidence type="ECO:0000313" key="5">
    <source>
        <dbReference type="Proteomes" id="UP000095768"/>
    </source>
</evidence>
<feature type="compositionally biased region" description="Low complexity" evidence="1">
    <location>
        <begin position="63"/>
        <end position="83"/>
    </location>
</feature>
<reference evidence="2 5" key="2">
    <citation type="submission" date="2016-09" db="EMBL/GenBank/DDBJ databases">
        <authorList>
            <consortium name="Pathogen Informatics"/>
        </authorList>
    </citation>
    <scope>NUCLEOTIDE SEQUENCE [LARGE SCALE GENOMIC DNA]</scope>
    <source>
        <strain evidence="2 5">82B</strain>
    </source>
</reference>
<name>A0A1D4K4Z3_9STAP</name>
<accession>A0A1D4K4Z3</accession>
<evidence type="ECO:0000313" key="2">
    <source>
        <dbReference type="EMBL" id="SCS68993.1"/>
    </source>
</evidence>
<dbReference type="Proteomes" id="UP000095412">
    <property type="component" value="Unassembled WGS sequence"/>
</dbReference>
<gene>
    <name evidence="2" type="ORF">SAMEA2297795_00989</name>
    <name evidence="3" type="ORF">SAMEA2297796_02510</name>
</gene>
<evidence type="ECO:0000256" key="1">
    <source>
        <dbReference type="SAM" id="MobiDB-lite"/>
    </source>
</evidence>
<reference evidence="3 4" key="1">
    <citation type="submission" date="2016-09" db="EMBL/GenBank/DDBJ databases">
        <authorList>
            <consortium name="Pathogen Informatics"/>
            <person name="Sun Q."/>
            <person name="Inoue M."/>
        </authorList>
    </citation>
    <scope>NUCLEOTIDE SEQUENCE [LARGE SCALE GENOMIC DNA]</scope>
    <source>
        <strain evidence="3 4">82C</strain>
    </source>
</reference>
<evidence type="ECO:0000313" key="4">
    <source>
        <dbReference type="Proteomes" id="UP000095412"/>
    </source>
</evidence>
<dbReference type="EMBL" id="FMPG01000002">
    <property type="protein sequence ID" value="SCS68993.1"/>
    <property type="molecule type" value="Genomic_DNA"/>
</dbReference>